<evidence type="ECO:0000256" key="3">
    <source>
        <dbReference type="PROSITE-ProRule" id="PRU00446"/>
    </source>
</evidence>
<keyword evidence="2" id="KW-0964">Secreted</keyword>
<evidence type="ECO:0000256" key="5">
    <source>
        <dbReference type="SAM" id="Phobius"/>
    </source>
</evidence>
<evidence type="ECO:0000256" key="1">
    <source>
        <dbReference type="ARBA" id="ARBA00004613"/>
    </source>
</evidence>
<evidence type="ECO:0000313" key="7">
    <source>
        <dbReference type="EMBL" id="KAL3100786.1"/>
    </source>
</evidence>
<keyword evidence="5" id="KW-0472">Membrane</keyword>
<evidence type="ECO:0000256" key="4">
    <source>
        <dbReference type="SAM" id="MobiDB-lite"/>
    </source>
</evidence>
<dbReference type="Pfam" id="PF02191">
    <property type="entry name" value="OLF"/>
    <property type="match status" value="1"/>
</dbReference>
<dbReference type="InterPro" id="IPR003112">
    <property type="entry name" value="Olfac-like_dom"/>
</dbReference>
<accession>A0ABD2KD15</accession>
<feature type="compositionally biased region" description="Low complexity" evidence="4">
    <location>
        <begin position="250"/>
        <end position="275"/>
    </location>
</feature>
<comment type="caution">
    <text evidence="3">Lacks conserved residue(s) required for the propagation of feature annotation.</text>
</comment>
<keyword evidence="8" id="KW-1185">Reference proteome</keyword>
<dbReference type="GO" id="GO:0005576">
    <property type="term" value="C:extracellular region"/>
    <property type="evidence" value="ECO:0007669"/>
    <property type="project" value="UniProtKB-SubCell"/>
</dbReference>
<feature type="transmembrane region" description="Helical" evidence="5">
    <location>
        <begin position="12"/>
        <end position="33"/>
    </location>
</feature>
<sequence length="576" mass="65243">MSPAKQLNFPSVRLIITLQIVHLLCLILFYAFAYHRIWLIERELEVKRMEQHKARGKREVTSEKTKAAAKSARQLDSPGKWSTVLLGYDTIIPRQVFETSCQRVHRYCADKGQKLRGNFISFILGRRGPSGRMGPIGPVGDIGAEGPPGSDGRCNCSLPDLYVQRVPVPGPPIPIEKLVPVPVIVLKEMEVTKLVPFEPTPPGFAPPLGWVPGMPMPDQSQTRLVPPTVRPTASSQYRHWWSRPWRRRSTTSATATTTTATLTPPPAHLTASQPTTPTPYTGPPTLAENRRECRLNAVGIPVLHAESQYGTTGSWFRDSMPRSGKWKEKRWVTDGDASPVLYEYANERELMNKKQNIKYYVDFLASGTGSTVNNGSYFYHRHGSNILVRYDLESNDQIQSDALGPIASLDCPWKPDQTFTACNESDRHLWLYNRTHNYVDFAFDENGGWVIYMRPESPQLMVSKIEEDFFVVGTWQLDVNGTDLADAFVMCGVLYGLESSTERDTFISFAFDMYRNESIFIDVPWYNPYKGLAQLSYNSVDSRLYFFDNGKLLSVNVRTEEPEYYDEQAAELLLNN</sequence>
<feature type="region of interest" description="Disordered" evidence="4">
    <location>
        <begin position="248"/>
        <end position="282"/>
    </location>
</feature>
<keyword evidence="5" id="KW-1133">Transmembrane helix</keyword>
<feature type="domain" description="Olfactomedin-like" evidence="6">
    <location>
        <begin position="292"/>
        <end position="561"/>
    </location>
</feature>
<dbReference type="EMBL" id="JBICBT010000786">
    <property type="protein sequence ID" value="KAL3100786.1"/>
    <property type="molecule type" value="Genomic_DNA"/>
</dbReference>
<reference evidence="7 8" key="1">
    <citation type="submission" date="2024-10" db="EMBL/GenBank/DDBJ databases">
        <authorList>
            <person name="Kim D."/>
        </authorList>
    </citation>
    <scope>NUCLEOTIDE SEQUENCE [LARGE SCALE GENOMIC DNA]</scope>
    <source>
        <strain evidence="7">BH-2024</strain>
    </source>
</reference>
<dbReference type="AlphaFoldDB" id="A0ABD2KD15"/>
<dbReference type="PROSITE" id="PS51132">
    <property type="entry name" value="OLF"/>
    <property type="match status" value="1"/>
</dbReference>
<organism evidence="7 8">
    <name type="scientific">Heterodera trifolii</name>
    <dbReference type="NCBI Taxonomy" id="157864"/>
    <lineage>
        <taxon>Eukaryota</taxon>
        <taxon>Metazoa</taxon>
        <taxon>Ecdysozoa</taxon>
        <taxon>Nematoda</taxon>
        <taxon>Chromadorea</taxon>
        <taxon>Rhabditida</taxon>
        <taxon>Tylenchina</taxon>
        <taxon>Tylenchomorpha</taxon>
        <taxon>Tylenchoidea</taxon>
        <taxon>Heteroderidae</taxon>
        <taxon>Heteroderinae</taxon>
        <taxon>Heterodera</taxon>
    </lineage>
</organism>
<evidence type="ECO:0000256" key="2">
    <source>
        <dbReference type="ARBA" id="ARBA00022525"/>
    </source>
</evidence>
<evidence type="ECO:0000313" key="8">
    <source>
        <dbReference type="Proteomes" id="UP001620626"/>
    </source>
</evidence>
<dbReference type="Proteomes" id="UP001620626">
    <property type="component" value="Unassembled WGS sequence"/>
</dbReference>
<dbReference type="InterPro" id="IPR050605">
    <property type="entry name" value="Olfactomedin-like_domain"/>
</dbReference>
<dbReference type="PANTHER" id="PTHR23192">
    <property type="entry name" value="OLFACTOMEDIN-RELATED"/>
    <property type="match status" value="1"/>
</dbReference>
<dbReference type="SMART" id="SM00284">
    <property type="entry name" value="OLF"/>
    <property type="match status" value="1"/>
</dbReference>
<comment type="caution">
    <text evidence="7">The sequence shown here is derived from an EMBL/GenBank/DDBJ whole genome shotgun (WGS) entry which is preliminary data.</text>
</comment>
<gene>
    <name evidence="7" type="ORF">niasHT_021065</name>
</gene>
<evidence type="ECO:0000259" key="6">
    <source>
        <dbReference type="PROSITE" id="PS51132"/>
    </source>
</evidence>
<proteinExistence type="predicted"/>
<dbReference type="PANTHER" id="PTHR23192:SF83">
    <property type="entry name" value="OLFACTOMEDIN-LIKE DOMAIN-CONTAINING PROTEIN"/>
    <property type="match status" value="1"/>
</dbReference>
<keyword evidence="5" id="KW-0812">Transmembrane</keyword>
<comment type="subcellular location">
    <subcellularLocation>
        <location evidence="1">Secreted</location>
    </subcellularLocation>
</comment>
<protein>
    <recommendedName>
        <fullName evidence="6">Olfactomedin-like domain-containing protein</fullName>
    </recommendedName>
</protein>
<name>A0ABD2KD15_9BILA</name>